<evidence type="ECO:0000259" key="1">
    <source>
        <dbReference type="Pfam" id="PF02955"/>
    </source>
</evidence>
<sequence length="233" mass="26887">MAVLTDIEQSTARLENSFEMVKWNIDKIYLQQLEQQGVPLVPTIWQSRLGNNAINQAQLDSWFSESGSEQMVLKPRISANSDNTFWLKKSESCYDIEQLNSAFSERDFMIQPFVPAVIEEGEYSLFYFNGEYSHAILKTPKDEDFRVQEEHGGRLKLITPEAKLIASADHCMFAIKQTHEMPLYARLDLIRFKNDFVLMEAEMIEPSLYFNMDPASAERFAEAFVTRMTALLS</sequence>
<dbReference type="PANTHER" id="PTHR39217">
    <property type="match status" value="1"/>
</dbReference>
<dbReference type="RefSeq" id="WP_272180449.1">
    <property type="nucleotide sequence ID" value="NZ_JAQOMS010000002.1"/>
</dbReference>
<dbReference type="InterPro" id="IPR013815">
    <property type="entry name" value="ATP_grasp_subdomain_1"/>
</dbReference>
<organism evidence="2 3">
    <name type="scientific">Psychrosphaera algicola</name>
    <dbReference type="NCBI Taxonomy" id="3023714"/>
    <lineage>
        <taxon>Bacteria</taxon>
        <taxon>Pseudomonadati</taxon>
        <taxon>Pseudomonadota</taxon>
        <taxon>Gammaproteobacteria</taxon>
        <taxon>Alteromonadales</taxon>
        <taxon>Pseudoalteromonadaceae</taxon>
        <taxon>Psychrosphaera</taxon>
    </lineage>
</organism>
<dbReference type="PANTHER" id="PTHR39217:SF1">
    <property type="entry name" value="GLUTATHIONE SYNTHETASE"/>
    <property type="match status" value="1"/>
</dbReference>
<gene>
    <name evidence="2" type="ORF">PN838_09095</name>
</gene>
<dbReference type="InterPro" id="IPR004218">
    <property type="entry name" value="GSHS_ATP-bd"/>
</dbReference>
<reference evidence="2 3" key="1">
    <citation type="submission" date="2023-01" db="EMBL/GenBank/DDBJ databases">
        <title>Psychrosphaera sp. nov., isolated from marine algae.</title>
        <authorList>
            <person name="Bayburt H."/>
            <person name="Choi B.J."/>
            <person name="Kim J.M."/>
            <person name="Choi D.G."/>
            <person name="Jeon C.O."/>
        </authorList>
    </citation>
    <scope>NUCLEOTIDE SEQUENCE [LARGE SCALE GENOMIC DNA]</scope>
    <source>
        <strain evidence="2 3">G1-22</strain>
    </source>
</reference>
<dbReference type="SUPFAM" id="SSF56059">
    <property type="entry name" value="Glutathione synthetase ATP-binding domain-like"/>
    <property type="match status" value="1"/>
</dbReference>
<evidence type="ECO:0000313" key="2">
    <source>
        <dbReference type="EMBL" id="MDC2888899.1"/>
    </source>
</evidence>
<dbReference type="Pfam" id="PF02955">
    <property type="entry name" value="GSH-S_ATP"/>
    <property type="match status" value="1"/>
</dbReference>
<protein>
    <recommendedName>
        <fullName evidence="1">Prokaryotic glutathione synthetase ATP-binding domain-containing protein</fullName>
    </recommendedName>
</protein>
<comment type="caution">
    <text evidence="2">The sequence shown here is derived from an EMBL/GenBank/DDBJ whole genome shotgun (WGS) entry which is preliminary data.</text>
</comment>
<evidence type="ECO:0000313" key="3">
    <source>
        <dbReference type="Proteomes" id="UP001528411"/>
    </source>
</evidence>
<dbReference type="EMBL" id="JAQOMS010000002">
    <property type="protein sequence ID" value="MDC2888899.1"/>
    <property type="molecule type" value="Genomic_DNA"/>
</dbReference>
<proteinExistence type="predicted"/>
<dbReference type="InterPro" id="IPR053191">
    <property type="entry name" value="DcsG_Biosynth_Enzyme"/>
</dbReference>
<dbReference type="Gene3D" id="3.30.470.20">
    <property type="entry name" value="ATP-grasp fold, B domain"/>
    <property type="match status" value="1"/>
</dbReference>
<name>A0ABT5FBI2_9GAMM</name>
<keyword evidence="3" id="KW-1185">Reference proteome</keyword>
<dbReference type="Proteomes" id="UP001528411">
    <property type="component" value="Unassembled WGS sequence"/>
</dbReference>
<accession>A0ABT5FBI2</accession>
<dbReference type="Gene3D" id="3.30.1490.20">
    <property type="entry name" value="ATP-grasp fold, A domain"/>
    <property type="match status" value="1"/>
</dbReference>
<dbReference type="Gene3D" id="3.40.50.20">
    <property type="match status" value="1"/>
</dbReference>
<feature type="domain" description="Prokaryotic glutathione synthetase ATP-binding" evidence="1">
    <location>
        <begin position="58"/>
        <end position="156"/>
    </location>
</feature>